<reference evidence="1" key="1">
    <citation type="submission" date="2015-12" db="EMBL/GenBank/DDBJ databases">
        <title>Gene expression during late stages of embryo sac development: a critical building block for successful pollen-pistil interactions.</title>
        <authorList>
            <person name="Liu Y."/>
            <person name="Joly V."/>
            <person name="Sabar M."/>
            <person name="Matton D.P."/>
        </authorList>
    </citation>
    <scope>NUCLEOTIDE SEQUENCE</scope>
</reference>
<dbReference type="EMBL" id="GEDG01033933">
    <property type="protein sequence ID" value="JAP10004.1"/>
    <property type="molecule type" value="Transcribed_RNA"/>
</dbReference>
<sequence>MNEELQSMPTTEEVKRAVMGLNKNSAAGPDGMSGAFSNILGIPQERIFVIWSRHSSVVRSYRGSLLTRI</sequence>
<accession>A0A0V0GP25</accession>
<organism evidence="1">
    <name type="scientific">Solanum chacoense</name>
    <name type="common">Chaco potato</name>
    <dbReference type="NCBI Taxonomy" id="4108"/>
    <lineage>
        <taxon>Eukaryota</taxon>
        <taxon>Viridiplantae</taxon>
        <taxon>Streptophyta</taxon>
        <taxon>Embryophyta</taxon>
        <taxon>Tracheophyta</taxon>
        <taxon>Spermatophyta</taxon>
        <taxon>Magnoliopsida</taxon>
        <taxon>eudicotyledons</taxon>
        <taxon>Gunneridae</taxon>
        <taxon>Pentapetalae</taxon>
        <taxon>asterids</taxon>
        <taxon>lamiids</taxon>
        <taxon>Solanales</taxon>
        <taxon>Solanaceae</taxon>
        <taxon>Solanoideae</taxon>
        <taxon>Solaneae</taxon>
        <taxon>Solanum</taxon>
    </lineage>
</organism>
<dbReference type="AlphaFoldDB" id="A0A0V0GP25"/>
<evidence type="ECO:0000313" key="1">
    <source>
        <dbReference type="EMBL" id="JAP10004.1"/>
    </source>
</evidence>
<proteinExistence type="predicted"/>
<protein>
    <submittedName>
        <fullName evidence="1">Putative ovule protein</fullName>
    </submittedName>
</protein>
<name>A0A0V0GP25_SOLCH</name>